<organism evidence="8 9">
    <name type="scientific">Buchnera aphidicola</name>
    <name type="common">Melanaphis sacchari</name>
    <dbReference type="NCBI Taxonomy" id="2173854"/>
    <lineage>
        <taxon>Bacteria</taxon>
        <taxon>Pseudomonadati</taxon>
        <taxon>Pseudomonadota</taxon>
        <taxon>Gammaproteobacteria</taxon>
        <taxon>Enterobacterales</taxon>
        <taxon>Erwiniaceae</taxon>
        <taxon>Buchnera</taxon>
    </lineage>
</organism>
<feature type="binding site" evidence="5">
    <location>
        <position position="161"/>
    </location>
    <ligand>
        <name>[4Fe-4S] cluster</name>
        <dbReference type="ChEBI" id="CHEBI:49883"/>
    </ligand>
</feature>
<keyword evidence="4 5" id="KW-0411">Iron-sulfur</keyword>
<name>A0A2U8DEK0_9GAMM</name>
<dbReference type="SUPFAM" id="SSF89360">
    <property type="entry name" value="HesB-like domain"/>
    <property type="match status" value="1"/>
</dbReference>
<dbReference type="AlphaFoldDB" id="A0A2U8DEK0"/>
<keyword evidence="2 5" id="KW-0479">Metal-binding</keyword>
<dbReference type="PANTHER" id="PTHR11178">
    <property type="entry name" value="IRON-SULFUR CLUSTER SCAFFOLD PROTEIN NFU-RELATED"/>
    <property type="match status" value="1"/>
</dbReference>
<dbReference type="Gene3D" id="3.30.300.130">
    <property type="entry name" value="Fe-S cluster assembly (FSCA)"/>
    <property type="match status" value="1"/>
</dbReference>
<dbReference type="InterPro" id="IPR017726">
    <property type="entry name" value="Fe/S_biogenesis_protein_NfuA"/>
</dbReference>
<dbReference type="InterPro" id="IPR001075">
    <property type="entry name" value="NIF_FeS_clus_asmbl_NifU_C"/>
</dbReference>
<proteinExistence type="inferred from homology"/>
<evidence type="ECO:0000259" key="7">
    <source>
        <dbReference type="Pfam" id="PF01521"/>
    </source>
</evidence>
<sequence length="203" mass="23298">MINISKNAQNYFLSLLSKEPKGTQIRVFILNPGMHNAECGVAYCAIDEVEKSDVCFKYTGFYVYINKFILDYLKDSVIDLIIDNLSSQLTFKAPYAKKNIFLKKNFKKSSLQILEETSLQIRIKEFLDKEINPQLFLHGGQVNLTNISKEGFIFIKFSGGCNGCSMINFTLRDTVEKKILSSFPEVKKVIDETEHKYGNHSFY</sequence>
<gene>
    <name evidence="5" type="primary">nfuA</name>
    <name evidence="8" type="ORF">DD681_00320</name>
</gene>
<dbReference type="Proteomes" id="UP000244884">
    <property type="component" value="Chromosome"/>
</dbReference>
<dbReference type="EMBL" id="CP029161">
    <property type="protein sequence ID" value="AWH90276.1"/>
    <property type="molecule type" value="Genomic_DNA"/>
</dbReference>
<dbReference type="Gene3D" id="2.60.300.12">
    <property type="entry name" value="HesB-like domain"/>
    <property type="match status" value="1"/>
</dbReference>
<dbReference type="PANTHER" id="PTHR11178:SF51">
    <property type="entry name" value="FE_S BIOGENESIS PROTEIN NFUA"/>
    <property type="match status" value="1"/>
</dbReference>
<dbReference type="OrthoDB" id="9785450at2"/>
<feature type="domain" description="NIF system FeS cluster assembly NifU C-terminal" evidence="6">
    <location>
        <begin position="123"/>
        <end position="190"/>
    </location>
</feature>
<dbReference type="InterPro" id="IPR000361">
    <property type="entry name" value="ATAP_core_dom"/>
</dbReference>
<evidence type="ECO:0000259" key="6">
    <source>
        <dbReference type="Pfam" id="PF01106"/>
    </source>
</evidence>
<comment type="similarity">
    <text evidence="5">Belongs to the NfuA family.</text>
</comment>
<protein>
    <recommendedName>
        <fullName evidence="5">Fe/S biogenesis protein NfuA</fullName>
    </recommendedName>
</protein>
<comment type="cofactor">
    <cofactor evidence="5">
        <name>[4Fe-4S] cluster</name>
        <dbReference type="ChEBI" id="CHEBI:49883"/>
    </cofactor>
    <text evidence="5">Binds 1 [4Fe-4S] cluster per subunit. The cluster is presumably bound at the interface of two monomers.</text>
</comment>
<feature type="domain" description="Core" evidence="7">
    <location>
        <begin position="2"/>
        <end position="102"/>
    </location>
</feature>
<keyword evidence="1 5" id="KW-0004">4Fe-4S</keyword>
<reference evidence="8 9" key="1">
    <citation type="submission" date="2018-04" db="EMBL/GenBank/DDBJ databases">
        <title>Genome sequence of Buchnera aphidicola from Melaphis sacchari.</title>
        <authorList>
            <person name="Geib S.M."/>
            <person name="Palmer N.A."/>
            <person name="Sattler S.E."/>
            <person name="Sarath G."/>
        </authorList>
    </citation>
    <scope>NUCLEOTIDE SEQUENCE [LARGE SCALE GENOMIC DNA]</scope>
    <source>
        <strain evidence="8 9">LSU</strain>
    </source>
</reference>
<keyword evidence="3 5" id="KW-0408">Iron</keyword>
<dbReference type="InterPro" id="IPR034904">
    <property type="entry name" value="FSCA_dom_sf"/>
</dbReference>
<dbReference type="Pfam" id="PF01106">
    <property type="entry name" value="NifU"/>
    <property type="match status" value="1"/>
</dbReference>
<comment type="function">
    <text evidence="5">Involved in iron-sulfur cluster biogenesis. Binds a 4Fe-4S cluster, can transfer this cluster to apoproteins, and thereby intervenes in the maturation of Fe/S proteins. Could also act as a scaffold/chaperone for damaged Fe/S proteins.</text>
</comment>
<evidence type="ECO:0000256" key="4">
    <source>
        <dbReference type="ARBA" id="ARBA00023014"/>
    </source>
</evidence>
<dbReference type="GO" id="GO:0051604">
    <property type="term" value="P:protein maturation"/>
    <property type="evidence" value="ECO:0007669"/>
    <property type="project" value="UniProtKB-UniRule"/>
</dbReference>
<dbReference type="InterPro" id="IPR035903">
    <property type="entry name" value="HesB-like_dom_sf"/>
</dbReference>
<dbReference type="HAMAP" id="MF_01637">
    <property type="entry name" value="Fe_S_biogen_NfuA"/>
    <property type="match status" value="1"/>
</dbReference>
<dbReference type="GO" id="GO:0051539">
    <property type="term" value="F:4 iron, 4 sulfur cluster binding"/>
    <property type="evidence" value="ECO:0007669"/>
    <property type="project" value="UniProtKB-UniRule"/>
</dbReference>
<evidence type="ECO:0000313" key="8">
    <source>
        <dbReference type="EMBL" id="AWH90276.1"/>
    </source>
</evidence>
<dbReference type="GO" id="GO:0005506">
    <property type="term" value="F:iron ion binding"/>
    <property type="evidence" value="ECO:0007669"/>
    <property type="project" value="InterPro"/>
</dbReference>
<dbReference type="Pfam" id="PF01521">
    <property type="entry name" value="Fe-S_biosyn"/>
    <property type="match status" value="1"/>
</dbReference>
<evidence type="ECO:0000313" key="9">
    <source>
        <dbReference type="Proteomes" id="UP000244884"/>
    </source>
</evidence>
<dbReference type="RefSeq" id="WP_158341046.1">
    <property type="nucleotide sequence ID" value="NZ_CP029161.1"/>
</dbReference>
<evidence type="ECO:0000256" key="3">
    <source>
        <dbReference type="ARBA" id="ARBA00023004"/>
    </source>
</evidence>
<evidence type="ECO:0000256" key="2">
    <source>
        <dbReference type="ARBA" id="ARBA00022723"/>
    </source>
</evidence>
<dbReference type="SUPFAM" id="SSF117916">
    <property type="entry name" value="Fe-S cluster assembly (FSCA) domain-like"/>
    <property type="match status" value="1"/>
</dbReference>
<accession>A0A2U8DEK0</accession>
<dbReference type="GO" id="GO:0016226">
    <property type="term" value="P:iron-sulfur cluster assembly"/>
    <property type="evidence" value="ECO:0007669"/>
    <property type="project" value="UniProtKB-UniRule"/>
</dbReference>
<evidence type="ECO:0000256" key="5">
    <source>
        <dbReference type="HAMAP-Rule" id="MF_01637"/>
    </source>
</evidence>
<comment type="subunit">
    <text evidence="5">Homodimer.</text>
</comment>
<feature type="binding site" evidence="5">
    <location>
        <position position="164"/>
    </location>
    <ligand>
        <name>[4Fe-4S] cluster</name>
        <dbReference type="ChEBI" id="CHEBI:49883"/>
    </ligand>
</feature>
<evidence type="ECO:0000256" key="1">
    <source>
        <dbReference type="ARBA" id="ARBA00022485"/>
    </source>
</evidence>